<proteinExistence type="predicted"/>
<evidence type="ECO:0000313" key="2">
    <source>
        <dbReference type="EMBL" id="MZQ89233.1"/>
    </source>
</evidence>
<organism evidence="2 3">
    <name type="scientific">Frigidibacter albus</name>
    <dbReference type="NCBI Taxonomy" id="1465486"/>
    <lineage>
        <taxon>Bacteria</taxon>
        <taxon>Pseudomonadati</taxon>
        <taxon>Pseudomonadota</taxon>
        <taxon>Alphaproteobacteria</taxon>
        <taxon>Rhodobacterales</taxon>
        <taxon>Paracoccaceae</taxon>
        <taxon>Frigidibacter</taxon>
    </lineage>
</organism>
<sequence length="123" mass="13250">MGSASVQQMADRVAGLMEERLRIRGTGLAEKLRRGGRALPRRIRAEAEVLAAAAEKAHVPKLLMQLDHERVAAAYDACVRYLAPLGRTARVRGYVLDLAAASGFALVVTAALVVGVLVWRGFL</sequence>
<name>A0A6L8VG58_9RHOB</name>
<evidence type="ECO:0000313" key="3">
    <source>
        <dbReference type="Proteomes" id="UP000477083"/>
    </source>
</evidence>
<comment type="caution">
    <text evidence="2">The sequence shown here is derived from an EMBL/GenBank/DDBJ whole genome shotgun (WGS) entry which is preliminary data.</text>
</comment>
<keyword evidence="3" id="KW-1185">Reference proteome</keyword>
<dbReference type="OrthoDB" id="7691751at2"/>
<evidence type="ECO:0000256" key="1">
    <source>
        <dbReference type="SAM" id="Phobius"/>
    </source>
</evidence>
<dbReference type="Proteomes" id="UP000477083">
    <property type="component" value="Unassembled WGS sequence"/>
</dbReference>
<protein>
    <submittedName>
        <fullName evidence="2">Uncharacterized protein</fullName>
    </submittedName>
</protein>
<gene>
    <name evidence="2" type="ORF">GS660_09010</name>
</gene>
<dbReference type="AlphaFoldDB" id="A0A6L8VG58"/>
<keyword evidence="1" id="KW-0812">Transmembrane</keyword>
<dbReference type="EMBL" id="WWNR01000005">
    <property type="protein sequence ID" value="MZQ89233.1"/>
    <property type="molecule type" value="Genomic_DNA"/>
</dbReference>
<keyword evidence="1" id="KW-0472">Membrane</keyword>
<reference evidence="2 3" key="1">
    <citation type="submission" date="2020-01" db="EMBL/GenBank/DDBJ databases">
        <title>Frigidibacter albus SP32T (=CGMCC 1.13995T).</title>
        <authorList>
            <person name="Liao X."/>
        </authorList>
    </citation>
    <scope>NUCLEOTIDE SEQUENCE [LARGE SCALE GENOMIC DNA]</scope>
    <source>
        <strain evidence="2 3">SP32</strain>
    </source>
</reference>
<feature type="transmembrane region" description="Helical" evidence="1">
    <location>
        <begin position="94"/>
        <end position="119"/>
    </location>
</feature>
<keyword evidence="1" id="KW-1133">Transmembrane helix</keyword>
<dbReference type="RefSeq" id="WP_161345647.1">
    <property type="nucleotide sequence ID" value="NZ_BMGW01000005.1"/>
</dbReference>
<accession>A0A6L8VG58</accession>